<dbReference type="Gene3D" id="1.10.10.10">
    <property type="entry name" value="Winged helix-like DNA-binding domain superfamily/Winged helix DNA-binding domain"/>
    <property type="match status" value="1"/>
</dbReference>
<evidence type="ECO:0000313" key="7">
    <source>
        <dbReference type="Proteomes" id="UP000572635"/>
    </source>
</evidence>
<dbReference type="GO" id="GO:0045892">
    <property type="term" value="P:negative regulation of DNA-templated transcription"/>
    <property type="evidence" value="ECO:0007669"/>
    <property type="project" value="TreeGrafter"/>
</dbReference>
<keyword evidence="2" id="KW-0238">DNA-binding</keyword>
<evidence type="ECO:0000313" key="6">
    <source>
        <dbReference type="EMBL" id="MBB5432500.1"/>
    </source>
</evidence>
<comment type="caution">
    <text evidence="6">The sequence shown here is derived from an EMBL/GenBank/DDBJ whole genome shotgun (WGS) entry which is preliminary data.</text>
</comment>
<dbReference type="InterPro" id="IPR014757">
    <property type="entry name" value="Tscrpt_reg_IclR_C"/>
</dbReference>
<dbReference type="InterPro" id="IPR005471">
    <property type="entry name" value="Tscrpt_reg_IclR_N"/>
</dbReference>
<dbReference type="Gene3D" id="3.30.450.40">
    <property type="match status" value="1"/>
</dbReference>
<dbReference type="EMBL" id="JACHDB010000001">
    <property type="protein sequence ID" value="MBB5432500.1"/>
    <property type="molecule type" value="Genomic_DNA"/>
</dbReference>
<dbReference type="AlphaFoldDB" id="A0A7W8QLH7"/>
<dbReference type="Pfam" id="PF01614">
    <property type="entry name" value="IclR_C"/>
    <property type="match status" value="1"/>
</dbReference>
<dbReference type="Proteomes" id="UP000572635">
    <property type="component" value="Unassembled WGS sequence"/>
</dbReference>
<protein>
    <submittedName>
        <fullName evidence="6">IclR family acetate operon transcriptional repressor</fullName>
    </submittedName>
</protein>
<gene>
    <name evidence="6" type="ORF">HDA36_002584</name>
</gene>
<dbReference type="SUPFAM" id="SSF46785">
    <property type="entry name" value="Winged helix' DNA-binding domain"/>
    <property type="match status" value="1"/>
</dbReference>
<sequence>MPSPVLPSAGDGPRSVDRALDLLDAVAEAAGPVSAKALARRLGCSLSTVYHLLGPLTDRGHVLRTPHGYALGHRVPDLNRAYGRQLDVAPGLREALAEVRRATGAEAYFTAYRGGEISVVDSTVPVTDEAAPFAVGRERRAHATAHGKVLLSALPAPARRRYLERHGMPRLTEKTITAPGAFETELAGVRRTGLAVSVGEAERGFSCVAVPLAGALPGEARALSVSLPTEAYPRLRARIASVLDRVAGRLSG</sequence>
<keyword evidence="3" id="KW-0804">Transcription</keyword>
<reference evidence="6 7" key="1">
    <citation type="submission" date="2020-08" db="EMBL/GenBank/DDBJ databases">
        <title>Sequencing the genomes of 1000 actinobacteria strains.</title>
        <authorList>
            <person name="Klenk H.-P."/>
        </authorList>
    </citation>
    <scope>NUCLEOTIDE SEQUENCE [LARGE SCALE GENOMIC DNA]</scope>
    <source>
        <strain evidence="6 7">DSM 44551</strain>
    </source>
</reference>
<evidence type="ECO:0000256" key="2">
    <source>
        <dbReference type="ARBA" id="ARBA00023125"/>
    </source>
</evidence>
<dbReference type="InterPro" id="IPR036388">
    <property type="entry name" value="WH-like_DNA-bd_sf"/>
</dbReference>
<proteinExistence type="predicted"/>
<name>A0A7W8QLH7_9ACTN</name>
<feature type="domain" description="IclR-ED" evidence="5">
    <location>
        <begin position="74"/>
        <end position="252"/>
    </location>
</feature>
<keyword evidence="1" id="KW-0805">Transcription regulation</keyword>
<organism evidence="6 7">
    <name type="scientific">Nocardiopsis composta</name>
    <dbReference type="NCBI Taxonomy" id="157465"/>
    <lineage>
        <taxon>Bacteria</taxon>
        <taxon>Bacillati</taxon>
        <taxon>Actinomycetota</taxon>
        <taxon>Actinomycetes</taxon>
        <taxon>Streptosporangiales</taxon>
        <taxon>Nocardiopsidaceae</taxon>
        <taxon>Nocardiopsis</taxon>
    </lineage>
</organism>
<dbReference type="PROSITE" id="PS51078">
    <property type="entry name" value="ICLR_ED"/>
    <property type="match status" value="1"/>
</dbReference>
<evidence type="ECO:0000256" key="3">
    <source>
        <dbReference type="ARBA" id="ARBA00023163"/>
    </source>
</evidence>
<dbReference type="GO" id="GO:0003677">
    <property type="term" value="F:DNA binding"/>
    <property type="evidence" value="ECO:0007669"/>
    <property type="project" value="UniProtKB-KW"/>
</dbReference>
<feature type="domain" description="HTH iclR-type" evidence="4">
    <location>
        <begin position="13"/>
        <end position="73"/>
    </location>
</feature>
<dbReference type="RefSeq" id="WP_184392062.1">
    <property type="nucleotide sequence ID" value="NZ_BAAAJD010000043.1"/>
</dbReference>
<dbReference type="GO" id="GO:0003700">
    <property type="term" value="F:DNA-binding transcription factor activity"/>
    <property type="evidence" value="ECO:0007669"/>
    <property type="project" value="TreeGrafter"/>
</dbReference>
<dbReference type="PANTHER" id="PTHR30136">
    <property type="entry name" value="HELIX-TURN-HELIX TRANSCRIPTIONAL REGULATOR, ICLR FAMILY"/>
    <property type="match status" value="1"/>
</dbReference>
<evidence type="ECO:0000256" key="1">
    <source>
        <dbReference type="ARBA" id="ARBA00023015"/>
    </source>
</evidence>
<dbReference type="PROSITE" id="PS51077">
    <property type="entry name" value="HTH_ICLR"/>
    <property type="match status" value="1"/>
</dbReference>
<keyword evidence="7" id="KW-1185">Reference proteome</keyword>
<evidence type="ECO:0000259" key="4">
    <source>
        <dbReference type="PROSITE" id="PS51077"/>
    </source>
</evidence>
<dbReference type="SMART" id="SM00346">
    <property type="entry name" value="HTH_ICLR"/>
    <property type="match status" value="1"/>
</dbReference>
<dbReference type="InterPro" id="IPR029016">
    <property type="entry name" value="GAF-like_dom_sf"/>
</dbReference>
<dbReference type="Pfam" id="PF09339">
    <property type="entry name" value="HTH_IclR"/>
    <property type="match status" value="1"/>
</dbReference>
<dbReference type="PANTHER" id="PTHR30136:SF24">
    <property type="entry name" value="HTH-TYPE TRANSCRIPTIONAL REPRESSOR ALLR"/>
    <property type="match status" value="1"/>
</dbReference>
<dbReference type="InterPro" id="IPR036390">
    <property type="entry name" value="WH_DNA-bd_sf"/>
</dbReference>
<accession>A0A7W8QLH7</accession>
<evidence type="ECO:0000259" key="5">
    <source>
        <dbReference type="PROSITE" id="PS51078"/>
    </source>
</evidence>
<dbReference type="SUPFAM" id="SSF55781">
    <property type="entry name" value="GAF domain-like"/>
    <property type="match status" value="1"/>
</dbReference>
<dbReference type="InterPro" id="IPR050707">
    <property type="entry name" value="HTH_MetabolicPath_Reg"/>
</dbReference>